<organism evidence="5 6">
    <name type="scientific">Candidatus Kuenenbacteria bacterium CG2_30_39_24</name>
    <dbReference type="NCBI Taxonomy" id="1805236"/>
    <lineage>
        <taxon>Bacteria</taxon>
        <taxon>Candidatus Kueneniibacteriota</taxon>
    </lineage>
</organism>
<dbReference type="CDD" id="cd00320">
    <property type="entry name" value="cpn10"/>
    <property type="match status" value="1"/>
</dbReference>
<reference evidence="5 6" key="1">
    <citation type="journal article" date="2016" name="Environ. Microbiol.">
        <title>Genomic resolution of a cold subsurface aquifer community provides metabolic insights for novel microbes adapted to high CO concentrations.</title>
        <authorList>
            <person name="Probst A.J."/>
            <person name="Castelle C.J."/>
            <person name="Singh A."/>
            <person name="Brown C.T."/>
            <person name="Anantharaman K."/>
            <person name="Sharon I."/>
            <person name="Hug L.A."/>
            <person name="Burstein D."/>
            <person name="Emerson J.B."/>
            <person name="Thomas B.C."/>
            <person name="Banfield J.F."/>
        </authorList>
    </citation>
    <scope>NUCLEOTIDE SEQUENCE [LARGE SCALE GENOMIC DNA]</scope>
    <source>
        <strain evidence="5">CG2_30_39_24</strain>
    </source>
</reference>
<comment type="function">
    <text evidence="3 4">Together with the chaperonin GroEL, plays an essential role in assisting protein folding. The GroEL-GroES system forms a nano-cage that allows encapsulation of the non-native substrate proteins and provides a physical environment optimized to promote and accelerate protein folding. GroES binds to the apical surface of the GroEL ring, thereby capping the opening of the GroEL channel.</text>
</comment>
<dbReference type="SMART" id="SM00883">
    <property type="entry name" value="Cpn10"/>
    <property type="match status" value="1"/>
</dbReference>
<comment type="subunit">
    <text evidence="3">Heptamer of 7 subunits arranged in a ring. Interacts with the chaperonin GroEL.</text>
</comment>
<evidence type="ECO:0000256" key="4">
    <source>
        <dbReference type="RuleBase" id="RU000535"/>
    </source>
</evidence>
<dbReference type="EMBL" id="MNYR01000047">
    <property type="protein sequence ID" value="OIP55345.1"/>
    <property type="molecule type" value="Genomic_DNA"/>
</dbReference>
<gene>
    <name evidence="3" type="primary">groES</name>
    <name evidence="3" type="synonym">groS</name>
    <name evidence="5" type="ORF">AUK13_02890</name>
</gene>
<dbReference type="GO" id="GO:0051087">
    <property type="term" value="F:protein-folding chaperone binding"/>
    <property type="evidence" value="ECO:0007669"/>
    <property type="project" value="TreeGrafter"/>
</dbReference>
<dbReference type="FunFam" id="2.30.33.40:FF:000001">
    <property type="entry name" value="10 kDa chaperonin"/>
    <property type="match status" value="1"/>
</dbReference>
<evidence type="ECO:0000313" key="6">
    <source>
        <dbReference type="Proteomes" id="UP000183922"/>
    </source>
</evidence>
<evidence type="ECO:0000313" key="5">
    <source>
        <dbReference type="EMBL" id="OIP55345.1"/>
    </source>
</evidence>
<dbReference type="PANTHER" id="PTHR10772:SF58">
    <property type="entry name" value="CO-CHAPERONIN GROES"/>
    <property type="match status" value="1"/>
</dbReference>
<dbReference type="NCBIfam" id="NF001533">
    <property type="entry name" value="PRK00364.2-4"/>
    <property type="match status" value="1"/>
</dbReference>
<dbReference type="AlphaFoldDB" id="A0A1J5F540"/>
<evidence type="ECO:0000256" key="1">
    <source>
        <dbReference type="ARBA" id="ARBA00006975"/>
    </source>
</evidence>
<dbReference type="GO" id="GO:0044183">
    <property type="term" value="F:protein folding chaperone"/>
    <property type="evidence" value="ECO:0007669"/>
    <property type="project" value="InterPro"/>
</dbReference>
<keyword evidence="3" id="KW-0963">Cytoplasm</keyword>
<accession>A0A1J5F540</accession>
<evidence type="ECO:0000256" key="3">
    <source>
        <dbReference type="HAMAP-Rule" id="MF_00580"/>
    </source>
</evidence>
<proteinExistence type="inferred from homology"/>
<keyword evidence="2 3" id="KW-0143">Chaperone</keyword>
<dbReference type="PRINTS" id="PR00297">
    <property type="entry name" value="CHAPERONIN10"/>
</dbReference>
<dbReference type="Gene3D" id="2.30.33.40">
    <property type="entry name" value="GroES chaperonin"/>
    <property type="match status" value="1"/>
</dbReference>
<dbReference type="STRING" id="1805236.AUK13_02890"/>
<dbReference type="InterPro" id="IPR020818">
    <property type="entry name" value="Chaperonin_GroES"/>
</dbReference>
<protein>
    <recommendedName>
        <fullName evidence="3">Co-chaperonin GroES</fullName>
    </recommendedName>
    <alternativeName>
        <fullName evidence="3">10 kDa chaperonin</fullName>
    </alternativeName>
    <alternativeName>
        <fullName evidence="3">Chaperonin-10</fullName>
        <shortName evidence="3">Cpn10</shortName>
    </alternativeName>
</protein>
<name>A0A1J5F540_9BACT</name>
<dbReference type="GO" id="GO:0005737">
    <property type="term" value="C:cytoplasm"/>
    <property type="evidence" value="ECO:0007669"/>
    <property type="project" value="UniProtKB-SubCell"/>
</dbReference>
<dbReference type="Proteomes" id="UP000183922">
    <property type="component" value="Unassembled WGS sequence"/>
</dbReference>
<comment type="caution">
    <text evidence="5">The sequence shown here is derived from an EMBL/GenBank/DDBJ whole genome shotgun (WGS) entry which is preliminary data.</text>
</comment>
<dbReference type="InterPro" id="IPR011032">
    <property type="entry name" value="GroES-like_sf"/>
</dbReference>
<dbReference type="HAMAP" id="MF_00580">
    <property type="entry name" value="CH10"/>
    <property type="match status" value="1"/>
</dbReference>
<dbReference type="InterPro" id="IPR037124">
    <property type="entry name" value="Chaperonin_GroES_sf"/>
</dbReference>
<evidence type="ECO:0000256" key="2">
    <source>
        <dbReference type="ARBA" id="ARBA00023186"/>
    </source>
</evidence>
<dbReference type="GO" id="GO:0046872">
    <property type="term" value="F:metal ion binding"/>
    <property type="evidence" value="ECO:0007669"/>
    <property type="project" value="TreeGrafter"/>
</dbReference>
<dbReference type="Pfam" id="PF00166">
    <property type="entry name" value="Cpn10"/>
    <property type="match status" value="1"/>
</dbReference>
<comment type="subcellular location">
    <subcellularLocation>
        <location evidence="3">Cytoplasm</location>
    </subcellularLocation>
</comment>
<dbReference type="NCBIfam" id="NF001531">
    <property type="entry name" value="PRK00364.2-2"/>
    <property type="match status" value="1"/>
</dbReference>
<dbReference type="PANTHER" id="PTHR10772">
    <property type="entry name" value="10 KDA HEAT SHOCK PROTEIN"/>
    <property type="match status" value="1"/>
</dbReference>
<dbReference type="GO" id="GO:0051082">
    <property type="term" value="F:unfolded protein binding"/>
    <property type="evidence" value="ECO:0007669"/>
    <property type="project" value="TreeGrafter"/>
</dbReference>
<dbReference type="SUPFAM" id="SSF50129">
    <property type="entry name" value="GroES-like"/>
    <property type="match status" value="1"/>
</dbReference>
<sequence>MNLKPLSDHLIVKPIIEDKTTKSGIVLPDTVDKEKPETGEVVAVGPGRVLDNGNRLAMSVKVGQKVLFKKYSPDEFKVDDEDYLVLSESDVIAIIE</sequence>
<comment type="similarity">
    <text evidence="1 3 4">Belongs to the GroES chaperonin family.</text>
</comment>
<dbReference type="GO" id="GO:0005524">
    <property type="term" value="F:ATP binding"/>
    <property type="evidence" value="ECO:0007669"/>
    <property type="project" value="InterPro"/>
</dbReference>